<dbReference type="InterPro" id="IPR040836">
    <property type="entry name" value="SAVED"/>
</dbReference>
<evidence type="ECO:0000259" key="1">
    <source>
        <dbReference type="Pfam" id="PF18145"/>
    </source>
</evidence>
<dbReference type="RefSeq" id="WP_272085987.1">
    <property type="nucleotide sequence ID" value="NZ_JAQNDL010000001.1"/>
</dbReference>
<dbReference type="Pfam" id="PF18145">
    <property type="entry name" value="SAVED"/>
    <property type="match status" value="1"/>
</dbReference>
<comment type="caution">
    <text evidence="2">The sequence shown here is derived from an EMBL/GenBank/DDBJ whole genome shotgun (WGS) entry which is preliminary data.</text>
</comment>
<protein>
    <submittedName>
        <fullName evidence="2">SAVED domain-containing protein</fullName>
    </submittedName>
</protein>
<proteinExistence type="predicted"/>
<dbReference type="Proteomes" id="UP001221686">
    <property type="component" value="Unassembled WGS sequence"/>
</dbReference>
<gene>
    <name evidence="2" type="ORF">POL25_11385</name>
</gene>
<dbReference type="NCBIfam" id="NF033611">
    <property type="entry name" value="SAVED"/>
    <property type="match status" value="1"/>
</dbReference>
<name>A0ABT5DWH7_9BACT</name>
<organism evidence="2 3">
    <name type="scientific">Nannocystis bainbridge</name>
    <dbReference type="NCBI Taxonomy" id="2995303"/>
    <lineage>
        <taxon>Bacteria</taxon>
        <taxon>Pseudomonadati</taxon>
        <taxon>Myxococcota</taxon>
        <taxon>Polyangia</taxon>
        <taxon>Nannocystales</taxon>
        <taxon>Nannocystaceae</taxon>
        <taxon>Nannocystis</taxon>
    </lineage>
</organism>
<feature type="domain" description="SMODS-associated and fused to various effectors" evidence="1">
    <location>
        <begin position="182"/>
        <end position="361"/>
    </location>
</feature>
<dbReference type="EMBL" id="JAQNDL010000001">
    <property type="protein sequence ID" value="MDC0717500.1"/>
    <property type="molecule type" value="Genomic_DNA"/>
</dbReference>
<evidence type="ECO:0000313" key="3">
    <source>
        <dbReference type="Proteomes" id="UP001221686"/>
    </source>
</evidence>
<reference evidence="2 3" key="1">
    <citation type="submission" date="2022-11" db="EMBL/GenBank/DDBJ databases">
        <title>Minimal conservation of predation-associated metabolite biosynthetic gene clusters underscores biosynthetic potential of Myxococcota including descriptions for ten novel species: Archangium lansinium sp. nov., Myxococcus landrumus sp. nov., Nannocystis bai.</title>
        <authorList>
            <person name="Ahearne A."/>
            <person name="Stevens C."/>
            <person name="Dowd S."/>
        </authorList>
    </citation>
    <scope>NUCLEOTIDE SEQUENCE [LARGE SCALE GENOMIC DNA]</scope>
    <source>
        <strain evidence="2 3">BB15-2</strain>
    </source>
</reference>
<accession>A0ABT5DWH7</accession>
<evidence type="ECO:0000313" key="2">
    <source>
        <dbReference type="EMBL" id="MDC0717500.1"/>
    </source>
</evidence>
<sequence>MAATVTELDGPLRQEFESILCSLFGDNTGELRQHLSYEPQASSLVTELPGPSASMSALVHASVTLLLSHGRLSEPGFFERLIARRPLRGDEIRAIRQRISGENSSPGEAGRTHVLVFRGQFPQQPTLISLKEIRDALRPIQPIDEPEWLDWPPLDARDLTAWRAGLRSLHERVGQFIDAKVRPSTEGSVSVFALGPTPWLIALGDRLGDAIPVRIYGRLREPEGWHWQSSPESETALRVERRGPTTKVTSVALLLSISARISRKEVDAVLPRPGRALFEVSLERPRPDAIRTEAQLREFAEHARTLFYRIFSGHTRDRPIHVFAAAPAPVLLALGRALPHRVARQVHLHDYSAREGFSQALPLYET</sequence>
<keyword evidence="3" id="KW-1185">Reference proteome</keyword>